<feature type="domain" description="Helicase C-terminal" evidence="4">
    <location>
        <begin position="280"/>
        <end position="432"/>
    </location>
</feature>
<name>A0A9D1LQA7_9FIRM</name>
<proteinExistence type="predicted"/>
<dbReference type="CDD" id="cd17923">
    <property type="entry name" value="DEXHc_Hrq1-like"/>
    <property type="match status" value="1"/>
</dbReference>
<dbReference type="AlphaFoldDB" id="A0A9D1LQA7"/>
<dbReference type="GO" id="GO:0003676">
    <property type="term" value="F:nucleic acid binding"/>
    <property type="evidence" value="ECO:0007669"/>
    <property type="project" value="InterPro"/>
</dbReference>
<dbReference type="PROSITE" id="PS51194">
    <property type="entry name" value="HELICASE_CTER"/>
    <property type="match status" value="1"/>
</dbReference>
<dbReference type="Pfam" id="PF22982">
    <property type="entry name" value="WHD_HRQ1"/>
    <property type="match status" value="1"/>
</dbReference>
<dbReference type="EMBL" id="DVNK01000020">
    <property type="protein sequence ID" value="HIU46094.1"/>
    <property type="molecule type" value="Genomic_DNA"/>
</dbReference>
<organism evidence="5 6">
    <name type="scientific">Candidatus Fimadaptatus faecigallinarum</name>
    <dbReference type="NCBI Taxonomy" id="2840814"/>
    <lineage>
        <taxon>Bacteria</taxon>
        <taxon>Bacillati</taxon>
        <taxon>Bacillota</taxon>
        <taxon>Clostridia</taxon>
        <taxon>Eubacteriales</taxon>
        <taxon>Candidatus Fimadaptatus</taxon>
    </lineage>
</organism>
<dbReference type="Pfam" id="PF09369">
    <property type="entry name" value="MZB"/>
    <property type="match status" value="1"/>
</dbReference>
<dbReference type="Proteomes" id="UP000824123">
    <property type="component" value="Unassembled WGS sequence"/>
</dbReference>
<sequence>MNTEQLLTCLKSQPGFISNVTHWDVIPARPAHYEDFPDDFDARLKAVLNARGIARLYSHQRRALDLAQAGRDFVVITPTASGKTMCYNLPVLSRVLRDPEARALYLFPTKALSSDQVAELYEIIKAMDAPIKAFTFDGDTPVSARKAIRQAGHIVVTNPDMLHSGILPHHTKWVKLFENLKYIVIDEIHAYRGIFGSNLANVIRRLKRICEFYGSKPQFICCSATIANPQELAQRLTGRSMELIAESGAPTGEKHVIFYNPPVVNRQLNIRASAVHETFGIARELLNNGVHSIVFAKSRLLVEVLTRRLKDQCRNPLGEAPNVRAYRGGYLPSLRHQIEQELRAGQVDIVVSTNALELGIDIGRLDVCVLCGYPGTIASTWQQAGRAGRRQGVSALIMVATSSPLDQYIIAHPEYFFSQPPEHALINPDNLYILLNHFKCAAYELPFEDGEMFGDVESTPELLEYLCDQHILNHVGNRYYWTAEEFPQAGISLRSASDQNFVIIDITVPGKRRVIGEMDRFTVPMLLHQYAIYLHEGRQYQVEELDFDDKKAYVRQVDVDYYTDANLTVTMKVLDVFRESPGVPARAAGEVLVSSIVTLFKKMKLDTQENLGWGPVTLPELEMQTTACWWTLPDELTARYSKVELQGAMVGISHVIEHIAPVFLMCSPRDIGVVYHVRDPFTHKPTLFVYDNCAGGVGLSDRVYEMDGELFRAARQVLADCGCTDGCPSCVGPSADVGPDGKRIAMELLAELAGDRT</sequence>
<dbReference type="GO" id="GO:0006289">
    <property type="term" value="P:nucleotide-excision repair"/>
    <property type="evidence" value="ECO:0007669"/>
    <property type="project" value="TreeGrafter"/>
</dbReference>
<keyword evidence="5" id="KW-0347">Helicase</keyword>
<dbReference type="SMART" id="SM00490">
    <property type="entry name" value="HELICc"/>
    <property type="match status" value="1"/>
</dbReference>
<dbReference type="Gene3D" id="3.40.50.300">
    <property type="entry name" value="P-loop containing nucleotide triphosphate hydrolases"/>
    <property type="match status" value="2"/>
</dbReference>
<dbReference type="Pfam" id="PF00270">
    <property type="entry name" value="DEAD"/>
    <property type="match status" value="1"/>
</dbReference>
<accession>A0A9D1LQA7</accession>
<dbReference type="PROSITE" id="PS51192">
    <property type="entry name" value="HELICASE_ATP_BIND_1"/>
    <property type="match status" value="1"/>
</dbReference>
<evidence type="ECO:0000259" key="4">
    <source>
        <dbReference type="PROSITE" id="PS51194"/>
    </source>
</evidence>
<dbReference type="CDD" id="cd18797">
    <property type="entry name" value="SF2_C_Hrq"/>
    <property type="match status" value="1"/>
</dbReference>
<dbReference type="InterPro" id="IPR027417">
    <property type="entry name" value="P-loop_NTPase"/>
</dbReference>
<dbReference type="InterPro" id="IPR014001">
    <property type="entry name" value="Helicase_ATP-bd"/>
</dbReference>
<evidence type="ECO:0000313" key="5">
    <source>
        <dbReference type="EMBL" id="HIU46094.1"/>
    </source>
</evidence>
<evidence type="ECO:0000313" key="6">
    <source>
        <dbReference type="Proteomes" id="UP000824123"/>
    </source>
</evidence>
<reference evidence="5" key="1">
    <citation type="submission" date="2020-10" db="EMBL/GenBank/DDBJ databases">
        <authorList>
            <person name="Gilroy R."/>
        </authorList>
    </citation>
    <scope>NUCLEOTIDE SEQUENCE</scope>
    <source>
        <strain evidence="5">ChiSxjej2B14-8506</strain>
    </source>
</reference>
<dbReference type="SMART" id="SM00487">
    <property type="entry name" value="DEXDc"/>
    <property type="match status" value="1"/>
</dbReference>
<feature type="domain" description="Helicase ATP-binding" evidence="3">
    <location>
        <begin position="64"/>
        <end position="244"/>
    </location>
</feature>
<dbReference type="InterPro" id="IPR018973">
    <property type="entry name" value="MZB"/>
</dbReference>
<dbReference type="SUPFAM" id="SSF52540">
    <property type="entry name" value="P-loop containing nucleoside triphosphate hydrolases"/>
    <property type="match status" value="1"/>
</dbReference>
<protein>
    <submittedName>
        <fullName evidence="5">DEAD/DEAH box helicase</fullName>
    </submittedName>
</protein>
<gene>
    <name evidence="5" type="ORF">IAC59_02420</name>
</gene>
<dbReference type="GO" id="GO:0005524">
    <property type="term" value="F:ATP binding"/>
    <property type="evidence" value="ECO:0007669"/>
    <property type="project" value="UniProtKB-KW"/>
</dbReference>
<evidence type="ECO:0000259" key="3">
    <source>
        <dbReference type="PROSITE" id="PS51192"/>
    </source>
</evidence>
<dbReference type="PANTHER" id="PTHR47957">
    <property type="entry name" value="ATP-DEPENDENT HELICASE HRQ1"/>
    <property type="match status" value="1"/>
</dbReference>
<keyword evidence="1" id="KW-0547">Nucleotide-binding</keyword>
<dbReference type="PANTHER" id="PTHR47957:SF3">
    <property type="entry name" value="ATP-DEPENDENT HELICASE HRQ1"/>
    <property type="match status" value="1"/>
</dbReference>
<comment type="caution">
    <text evidence="5">The sequence shown here is derived from an EMBL/GenBank/DDBJ whole genome shotgun (WGS) entry which is preliminary data.</text>
</comment>
<evidence type="ECO:0000256" key="1">
    <source>
        <dbReference type="ARBA" id="ARBA00022741"/>
    </source>
</evidence>
<dbReference type="GO" id="GO:0043138">
    <property type="term" value="F:3'-5' DNA helicase activity"/>
    <property type="evidence" value="ECO:0007669"/>
    <property type="project" value="TreeGrafter"/>
</dbReference>
<dbReference type="InterPro" id="IPR001650">
    <property type="entry name" value="Helicase_C-like"/>
</dbReference>
<dbReference type="Pfam" id="PF00271">
    <property type="entry name" value="Helicase_C"/>
    <property type="match status" value="1"/>
</dbReference>
<dbReference type="GO" id="GO:0036297">
    <property type="term" value="P:interstrand cross-link repair"/>
    <property type="evidence" value="ECO:0007669"/>
    <property type="project" value="TreeGrafter"/>
</dbReference>
<evidence type="ECO:0000256" key="2">
    <source>
        <dbReference type="ARBA" id="ARBA00022840"/>
    </source>
</evidence>
<dbReference type="InterPro" id="IPR055227">
    <property type="entry name" value="HRQ1_WHD"/>
</dbReference>
<keyword evidence="2" id="KW-0067">ATP-binding</keyword>
<keyword evidence="5" id="KW-0378">Hydrolase</keyword>
<dbReference type="InterPro" id="IPR011545">
    <property type="entry name" value="DEAD/DEAH_box_helicase_dom"/>
</dbReference>
<reference evidence="5" key="2">
    <citation type="journal article" date="2021" name="PeerJ">
        <title>Extensive microbial diversity within the chicken gut microbiome revealed by metagenomics and culture.</title>
        <authorList>
            <person name="Gilroy R."/>
            <person name="Ravi A."/>
            <person name="Getino M."/>
            <person name="Pursley I."/>
            <person name="Horton D.L."/>
            <person name="Alikhan N.F."/>
            <person name="Baker D."/>
            <person name="Gharbi K."/>
            <person name="Hall N."/>
            <person name="Watson M."/>
            <person name="Adriaenssens E.M."/>
            <person name="Foster-Nyarko E."/>
            <person name="Jarju S."/>
            <person name="Secka A."/>
            <person name="Antonio M."/>
            <person name="Oren A."/>
            <person name="Chaudhuri R.R."/>
            <person name="La Ragione R."/>
            <person name="Hildebrand F."/>
            <person name="Pallen M.J."/>
        </authorList>
    </citation>
    <scope>NUCLEOTIDE SEQUENCE</scope>
    <source>
        <strain evidence="5">ChiSxjej2B14-8506</strain>
    </source>
</reference>